<feature type="region of interest" description="Disordered" evidence="1">
    <location>
        <begin position="288"/>
        <end position="308"/>
    </location>
</feature>
<comment type="caution">
    <text evidence="3">The sequence shown here is derived from an EMBL/GenBank/DDBJ whole genome shotgun (WGS) entry which is preliminary data.</text>
</comment>
<gene>
    <name evidence="3" type="primary">VvCHDp000409_0</name>
    <name evidence="3" type="ORF">CK203_041010</name>
</gene>
<protein>
    <submittedName>
        <fullName evidence="3">Putative UPF0481 protein</fullName>
    </submittedName>
</protein>
<sequence>MKHRIEVFTEICGSTLSRYLILALTMAVEIEMNPADDGSQIRTMADLKSEIDRPRTMPASATVNPRCPKVPKSLLPSDAQGSEPSDDHPYEPMVMSLGPYHHGNPKLVRGEKIKLLLALDFFDDLKQPSTVDQPVDQPVDQTKKKVVDELYSRISSVVSRLRDCYDKESIENYSNEQFSVMMLVDGCALMRYILYACIHRDRDHESFDIRYEDLSLLHRDAMLLENQLPYELIMEVLKMNKTWNPSFWKMLCVEFCGMTLWEVEPYSFLQKMKKFCCGRFPAIGQIINRQRRPNPDEESGRNTNEESGRNTDHLLDLYWDNFLGAKCSSHLDYFLGANCSSPTHGGDKTDCMGSIVDVKEQVMASFRNVKDLMAAGIRIKPSPTRFLRDISFTSNCVTAYLRLPPITIDKSTKDMFFNLIAWEMSSNKPHDFISYLRFLDSLIDDADDIKELQSAGVLQNNLGTHEEVAKFFNTVSAKLVSNFHAYNDVRVKIREHLKSYRNSKLKRWLTLCLDTYFGSPLKIIAWVGAALILFLTAVQTYFTAFSH</sequence>
<name>A0A438H9U5_VITVI</name>
<keyword evidence="2" id="KW-0472">Membrane</keyword>
<dbReference type="Proteomes" id="UP000288805">
    <property type="component" value="Unassembled WGS sequence"/>
</dbReference>
<keyword evidence="2" id="KW-1133">Transmembrane helix</keyword>
<feature type="compositionally biased region" description="Basic and acidic residues" evidence="1">
    <location>
        <begin position="293"/>
        <end position="308"/>
    </location>
</feature>
<dbReference type="Pfam" id="PF03140">
    <property type="entry name" value="DUF247"/>
    <property type="match status" value="1"/>
</dbReference>
<dbReference type="Gramene" id="Vitis15g01479.t01">
    <property type="protein sequence ID" value="Vitis15g01479.t01.CDS"/>
    <property type="gene ID" value="Vitis15g01479"/>
</dbReference>
<dbReference type="InterPro" id="IPR004158">
    <property type="entry name" value="DUF247_pln"/>
</dbReference>
<dbReference type="PANTHER" id="PTHR31549">
    <property type="entry name" value="PROTEIN, PUTATIVE (DUF247)-RELATED-RELATED"/>
    <property type="match status" value="1"/>
</dbReference>
<proteinExistence type="predicted"/>
<dbReference type="AlphaFoldDB" id="A0A438H9U5"/>
<dbReference type="EMBL" id="QGNW01000255">
    <property type="protein sequence ID" value="RVW81213.1"/>
    <property type="molecule type" value="Genomic_DNA"/>
</dbReference>
<organism evidence="3 4">
    <name type="scientific">Vitis vinifera</name>
    <name type="common">Grape</name>
    <dbReference type="NCBI Taxonomy" id="29760"/>
    <lineage>
        <taxon>Eukaryota</taxon>
        <taxon>Viridiplantae</taxon>
        <taxon>Streptophyta</taxon>
        <taxon>Embryophyta</taxon>
        <taxon>Tracheophyta</taxon>
        <taxon>Spermatophyta</taxon>
        <taxon>Magnoliopsida</taxon>
        <taxon>eudicotyledons</taxon>
        <taxon>Gunneridae</taxon>
        <taxon>Pentapetalae</taxon>
        <taxon>rosids</taxon>
        <taxon>Vitales</taxon>
        <taxon>Vitaceae</taxon>
        <taxon>Viteae</taxon>
        <taxon>Vitis</taxon>
    </lineage>
</organism>
<evidence type="ECO:0000256" key="1">
    <source>
        <dbReference type="SAM" id="MobiDB-lite"/>
    </source>
</evidence>
<dbReference type="OrthoDB" id="1849062at2759"/>
<evidence type="ECO:0000313" key="3">
    <source>
        <dbReference type="EMBL" id="RVW81213.1"/>
    </source>
</evidence>
<accession>A0A438H9U5</accession>
<feature type="region of interest" description="Disordered" evidence="1">
    <location>
        <begin position="53"/>
        <end position="90"/>
    </location>
</feature>
<feature type="transmembrane region" description="Helical" evidence="2">
    <location>
        <begin position="523"/>
        <end position="544"/>
    </location>
</feature>
<keyword evidence="2" id="KW-0812">Transmembrane</keyword>
<dbReference type="PANTHER" id="PTHR31549:SF191">
    <property type="entry name" value="DUF247 DOMAIN PROTEIN"/>
    <property type="match status" value="1"/>
</dbReference>
<evidence type="ECO:0000313" key="4">
    <source>
        <dbReference type="Proteomes" id="UP000288805"/>
    </source>
</evidence>
<reference evidence="3 4" key="1">
    <citation type="journal article" date="2018" name="PLoS Genet.">
        <title>Population sequencing reveals clonal diversity and ancestral inbreeding in the grapevine cultivar Chardonnay.</title>
        <authorList>
            <person name="Roach M.J."/>
            <person name="Johnson D.L."/>
            <person name="Bohlmann J."/>
            <person name="van Vuuren H.J."/>
            <person name="Jones S.J."/>
            <person name="Pretorius I.S."/>
            <person name="Schmidt S.A."/>
            <person name="Borneman A.R."/>
        </authorList>
    </citation>
    <scope>NUCLEOTIDE SEQUENCE [LARGE SCALE GENOMIC DNA]</scope>
    <source>
        <strain evidence="4">cv. Chardonnay</strain>
        <tissue evidence="3">Leaf</tissue>
    </source>
</reference>
<evidence type="ECO:0000256" key="2">
    <source>
        <dbReference type="SAM" id="Phobius"/>
    </source>
</evidence>